<comment type="caution">
    <text evidence="2">The sequence shown here is derived from an EMBL/GenBank/DDBJ whole genome shotgun (WGS) entry which is preliminary data.</text>
</comment>
<name>A0ABR3HUN7_LOXSC</name>
<evidence type="ECO:0000313" key="3">
    <source>
        <dbReference type="Proteomes" id="UP001549920"/>
    </source>
</evidence>
<feature type="domain" description="Reverse transcriptase" evidence="1">
    <location>
        <begin position="235"/>
        <end position="314"/>
    </location>
</feature>
<dbReference type="EMBL" id="JBEUOH010000013">
    <property type="protein sequence ID" value="KAL0880275.1"/>
    <property type="molecule type" value="Genomic_DNA"/>
</dbReference>
<organism evidence="2 3">
    <name type="scientific">Loxostege sticticalis</name>
    <name type="common">Beet webworm moth</name>
    <dbReference type="NCBI Taxonomy" id="481309"/>
    <lineage>
        <taxon>Eukaryota</taxon>
        <taxon>Metazoa</taxon>
        <taxon>Ecdysozoa</taxon>
        <taxon>Arthropoda</taxon>
        <taxon>Hexapoda</taxon>
        <taxon>Insecta</taxon>
        <taxon>Pterygota</taxon>
        <taxon>Neoptera</taxon>
        <taxon>Endopterygota</taxon>
        <taxon>Lepidoptera</taxon>
        <taxon>Glossata</taxon>
        <taxon>Ditrysia</taxon>
        <taxon>Pyraloidea</taxon>
        <taxon>Crambidae</taxon>
        <taxon>Pyraustinae</taxon>
        <taxon>Loxostege</taxon>
    </lineage>
</organism>
<sequence>MVRSVLRPTLVRTVNGSEAFQLELRNRFAALETTADVDKDLEGVTRVLREVGVRHFKSKRGGQKSKLSAETLELMKIRREMPKRASSDTHRLNKEIRKSVRRDLRNYNKQLIKNAIEQNRGSKVFAKRLGRSHLTKLKNSEGKTVTSVPAILAEVESFYQKLYASHAPKPPPDANDPRATLTRHFTDDLPEVDEDEIERALKQLQNEKAPGEDGITTELLKAGGTLMLRILKELQGDVISPKLFSNALEDVFKTLDWNGLGINVNGVYLSHLRFAVDIVLMAESLQDLQKMLHSLNAASMSVGLRMNLDKTKVMFNDFIIPI</sequence>
<dbReference type="Pfam" id="PF00078">
    <property type="entry name" value="RVT_1"/>
    <property type="match status" value="1"/>
</dbReference>
<keyword evidence="3" id="KW-1185">Reference proteome</keyword>
<evidence type="ECO:0000313" key="2">
    <source>
        <dbReference type="EMBL" id="KAL0880275.1"/>
    </source>
</evidence>
<accession>A0ABR3HUN7</accession>
<proteinExistence type="predicted"/>
<gene>
    <name evidence="2" type="ORF">ABMA27_002732</name>
</gene>
<dbReference type="PANTHER" id="PTHR47027:SF29">
    <property type="entry name" value="C2H2-TYPE DOMAIN-CONTAINING PROTEIN"/>
    <property type="match status" value="1"/>
</dbReference>
<reference evidence="2 3" key="1">
    <citation type="submission" date="2024-06" db="EMBL/GenBank/DDBJ databases">
        <title>A chromosome-level genome assembly of beet webworm, Loxostege sticticalis.</title>
        <authorList>
            <person name="Zhang Y."/>
        </authorList>
    </citation>
    <scope>NUCLEOTIDE SEQUENCE [LARGE SCALE GENOMIC DNA]</scope>
    <source>
        <strain evidence="2">AQ026</strain>
        <tissue evidence="2">Whole body</tissue>
    </source>
</reference>
<dbReference type="InterPro" id="IPR000477">
    <property type="entry name" value="RT_dom"/>
</dbReference>
<dbReference type="Proteomes" id="UP001549920">
    <property type="component" value="Unassembled WGS sequence"/>
</dbReference>
<protein>
    <recommendedName>
        <fullName evidence="1">Reverse transcriptase domain-containing protein</fullName>
    </recommendedName>
</protein>
<evidence type="ECO:0000259" key="1">
    <source>
        <dbReference type="Pfam" id="PF00078"/>
    </source>
</evidence>
<dbReference type="PANTHER" id="PTHR47027">
    <property type="entry name" value="REVERSE TRANSCRIPTASE DOMAIN-CONTAINING PROTEIN"/>
    <property type="match status" value="1"/>
</dbReference>